<name>A0A2G1BTH9_9FLAO</name>
<dbReference type="Proteomes" id="UP000222163">
    <property type="component" value="Unassembled WGS sequence"/>
</dbReference>
<dbReference type="AlphaFoldDB" id="A0A2G1BTH9"/>
<dbReference type="EMBL" id="PDUU01000008">
    <property type="protein sequence ID" value="PHN97350.1"/>
    <property type="molecule type" value="Genomic_DNA"/>
</dbReference>
<gene>
    <name evidence="2" type="ORF">CSC81_09720</name>
    <name evidence="1" type="ORF">Q8W23_09180</name>
</gene>
<comment type="caution">
    <text evidence="2">The sequence shown here is derived from an EMBL/GenBank/DDBJ whole genome shotgun (WGS) entry which is preliminary data.</text>
</comment>
<accession>A0A2G1BTH9</accession>
<reference evidence="2 3" key="1">
    <citation type="journal article" date="2016" name="Nat. Commun.">
        <title>Microbial interactions lead to rapid micro-scale successions on model marine particles.</title>
        <authorList>
            <person name="Datta M.S."/>
            <person name="Sliwerska E."/>
            <person name="Gore J."/>
            <person name="Polz M.F."/>
            <person name="Cordero O.X."/>
        </authorList>
    </citation>
    <scope>NUCLEOTIDE SEQUENCE [LARGE SCALE GENOMIC DNA]</scope>
    <source>
        <strain evidence="2 3">4G03</strain>
    </source>
</reference>
<sequence>MKKSILKLGRALNKKEQKNTFGGNTFTSPNPDCDGAHDGNGYLYCQCGDGGNCTRNVWTGTGWVPKAGTCSAGNCVAA</sequence>
<dbReference type="EMBL" id="JAUYVU010000006">
    <property type="protein sequence ID" value="MDP2541642.1"/>
    <property type="molecule type" value="Genomic_DNA"/>
</dbReference>
<proteinExistence type="predicted"/>
<reference evidence="2" key="2">
    <citation type="submission" date="2017-10" db="EMBL/GenBank/DDBJ databases">
        <authorList>
            <person name="Enke T.N."/>
            <person name="Cordero O.X."/>
        </authorList>
    </citation>
    <scope>NUCLEOTIDE SEQUENCE</scope>
    <source>
        <strain evidence="2">4G03</strain>
    </source>
</reference>
<evidence type="ECO:0000313" key="4">
    <source>
        <dbReference type="Proteomes" id="UP001242342"/>
    </source>
</evidence>
<dbReference type="Proteomes" id="UP001242342">
    <property type="component" value="Unassembled WGS sequence"/>
</dbReference>
<evidence type="ECO:0000313" key="1">
    <source>
        <dbReference type="EMBL" id="MDP2541642.1"/>
    </source>
</evidence>
<dbReference type="RefSeq" id="WP_099215564.1">
    <property type="nucleotide sequence ID" value="NZ_JAUYVU010000006.1"/>
</dbReference>
<organism evidence="2 3">
    <name type="scientific">Tenacibaculum discolor</name>
    <dbReference type="NCBI Taxonomy" id="361581"/>
    <lineage>
        <taxon>Bacteria</taxon>
        <taxon>Pseudomonadati</taxon>
        <taxon>Bacteroidota</taxon>
        <taxon>Flavobacteriia</taxon>
        <taxon>Flavobacteriales</taxon>
        <taxon>Flavobacteriaceae</taxon>
        <taxon>Tenacibaculum</taxon>
    </lineage>
</organism>
<evidence type="ECO:0000313" key="3">
    <source>
        <dbReference type="Proteomes" id="UP000222163"/>
    </source>
</evidence>
<protein>
    <submittedName>
        <fullName evidence="2">Uncharacterized protein</fullName>
    </submittedName>
</protein>
<keyword evidence="4" id="KW-1185">Reference proteome</keyword>
<reference evidence="1 4" key="3">
    <citation type="submission" date="2023-07" db="EMBL/GenBank/DDBJ databases">
        <title>Genome content predicts the carbon catabolic preferences of heterotrophic bacteria.</title>
        <authorList>
            <person name="Gralka M."/>
        </authorList>
    </citation>
    <scope>NUCLEOTIDE SEQUENCE [LARGE SCALE GENOMIC DNA]</scope>
    <source>
        <strain evidence="1 4">4G03</strain>
    </source>
</reference>
<evidence type="ECO:0000313" key="2">
    <source>
        <dbReference type="EMBL" id="PHN97350.1"/>
    </source>
</evidence>